<name>A0A0C9Z642_9AGAM</name>
<reference evidence="1 2" key="1">
    <citation type="submission" date="2014-04" db="EMBL/GenBank/DDBJ databases">
        <authorList>
            <consortium name="DOE Joint Genome Institute"/>
            <person name="Kuo A."/>
            <person name="Kohler A."/>
            <person name="Costa M.D."/>
            <person name="Nagy L.G."/>
            <person name="Floudas D."/>
            <person name="Copeland A."/>
            <person name="Barry K.W."/>
            <person name="Cichocki N."/>
            <person name="Veneault-Fourrey C."/>
            <person name="LaButti K."/>
            <person name="Lindquist E.A."/>
            <person name="Lipzen A."/>
            <person name="Lundell T."/>
            <person name="Morin E."/>
            <person name="Murat C."/>
            <person name="Sun H."/>
            <person name="Tunlid A."/>
            <person name="Henrissat B."/>
            <person name="Grigoriev I.V."/>
            <person name="Hibbett D.S."/>
            <person name="Martin F."/>
            <person name="Nordberg H.P."/>
            <person name="Cantor M.N."/>
            <person name="Hua S.X."/>
        </authorList>
    </citation>
    <scope>NUCLEOTIDE SEQUENCE [LARGE SCALE GENOMIC DNA]</scope>
    <source>
        <strain evidence="1 2">441</strain>
    </source>
</reference>
<sequence>MGSDSDKFLWLVAHPLPTRLECRPSTKPFAPSTLMELSDSSWSLELRKTRRERLHLTSLIDKCCERAYSSISNVHLISTSHIFSITPSSRTLTPSTLLQKRPQQE</sequence>
<accession>A0A0C9Z642</accession>
<organism evidence="1 2">
    <name type="scientific">Pisolithus microcarpus 441</name>
    <dbReference type="NCBI Taxonomy" id="765257"/>
    <lineage>
        <taxon>Eukaryota</taxon>
        <taxon>Fungi</taxon>
        <taxon>Dikarya</taxon>
        <taxon>Basidiomycota</taxon>
        <taxon>Agaricomycotina</taxon>
        <taxon>Agaricomycetes</taxon>
        <taxon>Agaricomycetidae</taxon>
        <taxon>Boletales</taxon>
        <taxon>Sclerodermatineae</taxon>
        <taxon>Pisolithaceae</taxon>
        <taxon>Pisolithus</taxon>
    </lineage>
</organism>
<protein>
    <submittedName>
        <fullName evidence="1">Uncharacterized protein</fullName>
    </submittedName>
</protein>
<dbReference type="EMBL" id="KN833892">
    <property type="protein sequence ID" value="KIK15418.1"/>
    <property type="molecule type" value="Genomic_DNA"/>
</dbReference>
<proteinExistence type="predicted"/>
<keyword evidence="2" id="KW-1185">Reference proteome</keyword>
<dbReference type="Proteomes" id="UP000054018">
    <property type="component" value="Unassembled WGS sequence"/>
</dbReference>
<dbReference type="HOGENOM" id="CLU_2237659_0_0_1"/>
<evidence type="ECO:0000313" key="1">
    <source>
        <dbReference type="EMBL" id="KIK15418.1"/>
    </source>
</evidence>
<dbReference type="AlphaFoldDB" id="A0A0C9Z642"/>
<gene>
    <name evidence="1" type="ORF">PISMIDRAFT_687350</name>
</gene>
<evidence type="ECO:0000313" key="2">
    <source>
        <dbReference type="Proteomes" id="UP000054018"/>
    </source>
</evidence>
<reference evidence="2" key="2">
    <citation type="submission" date="2015-01" db="EMBL/GenBank/DDBJ databases">
        <title>Evolutionary Origins and Diversification of the Mycorrhizal Mutualists.</title>
        <authorList>
            <consortium name="DOE Joint Genome Institute"/>
            <consortium name="Mycorrhizal Genomics Consortium"/>
            <person name="Kohler A."/>
            <person name="Kuo A."/>
            <person name="Nagy L.G."/>
            <person name="Floudas D."/>
            <person name="Copeland A."/>
            <person name="Barry K.W."/>
            <person name="Cichocki N."/>
            <person name="Veneault-Fourrey C."/>
            <person name="LaButti K."/>
            <person name="Lindquist E.A."/>
            <person name="Lipzen A."/>
            <person name="Lundell T."/>
            <person name="Morin E."/>
            <person name="Murat C."/>
            <person name="Riley R."/>
            <person name="Ohm R."/>
            <person name="Sun H."/>
            <person name="Tunlid A."/>
            <person name="Henrissat B."/>
            <person name="Grigoriev I.V."/>
            <person name="Hibbett D.S."/>
            <person name="Martin F."/>
        </authorList>
    </citation>
    <scope>NUCLEOTIDE SEQUENCE [LARGE SCALE GENOMIC DNA]</scope>
    <source>
        <strain evidence="2">441</strain>
    </source>
</reference>